<dbReference type="Proteomes" id="UP000216779">
    <property type="component" value="Unassembled WGS sequence"/>
</dbReference>
<proteinExistence type="predicted"/>
<name>A0A257SG10_9PROT</name>
<gene>
    <name evidence="1" type="ORF">B7Z70_15370</name>
</gene>
<protein>
    <submittedName>
        <fullName evidence="1">Integration host factor subunit alpha</fullName>
    </submittedName>
</protein>
<reference evidence="1 2" key="1">
    <citation type="submission" date="2017-03" db="EMBL/GenBank/DDBJ databases">
        <title>Lifting the veil on microbial sulfur biogeochemistry in mining wastewaters.</title>
        <authorList>
            <person name="Kantor R.S."/>
            <person name="Colenbrander Nelson T."/>
            <person name="Marshall S."/>
            <person name="Bennett D."/>
            <person name="Apte S."/>
            <person name="Camacho D."/>
            <person name="Thomas B.C."/>
            <person name="Warren L.A."/>
            <person name="Banfield J.F."/>
        </authorList>
    </citation>
    <scope>NUCLEOTIDE SEQUENCE [LARGE SCALE GENOMIC DNA]</scope>
    <source>
        <strain evidence="1">21-59-9</strain>
    </source>
</reference>
<feature type="non-terminal residue" evidence="1">
    <location>
        <position position="28"/>
    </location>
</feature>
<evidence type="ECO:0000313" key="1">
    <source>
        <dbReference type="EMBL" id="OYV72133.1"/>
    </source>
</evidence>
<sequence length="28" mass="3012">MTVTKLDLTRHLSDTAGLPATDSKLVVE</sequence>
<dbReference type="EMBL" id="NCBC01000915">
    <property type="protein sequence ID" value="OYV72133.1"/>
    <property type="molecule type" value="Genomic_DNA"/>
</dbReference>
<comment type="caution">
    <text evidence="1">The sequence shown here is derived from an EMBL/GenBank/DDBJ whole genome shotgun (WGS) entry which is preliminary data.</text>
</comment>
<accession>A0A257SG10</accession>
<organism evidence="1 2">
    <name type="scientific">Acidithiobacillus ferrivorans</name>
    <dbReference type="NCBI Taxonomy" id="160808"/>
    <lineage>
        <taxon>Bacteria</taxon>
        <taxon>Pseudomonadati</taxon>
        <taxon>Pseudomonadota</taxon>
        <taxon>Acidithiobacillia</taxon>
        <taxon>Acidithiobacillales</taxon>
        <taxon>Acidithiobacillaceae</taxon>
        <taxon>Acidithiobacillus</taxon>
    </lineage>
</organism>
<evidence type="ECO:0000313" key="2">
    <source>
        <dbReference type="Proteomes" id="UP000216779"/>
    </source>
</evidence>
<dbReference type="AlphaFoldDB" id="A0A257SG10"/>